<proteinExistence type="predicted"/>
<reference evidence="2 3" key="2">
    <citation type="journal article" date="2013" name="Stand. Genomic Sci.">
        <title>Complete genome sequence of Halorhodospira halophila SL1.</title>
        <authorList>
            <person name="Challacombe J.F."/>
            <person name="Majid S."/>
            <person name="Deole R."/>
            <person name="Brettin T.S."/>
            <person name="Bruce D."/>
            <person name="Delano S.F."/>
            <person name="Detter J.C."/>
            <person name="Gleasner C.D."/>
            <person name="Han C.S."/>
            <person name="Misra M."/>
            <person name="Reitenga K.G."/>
            <person name="Mikhailova N."/>
            <person name="Woyke T."/>
            <person name="Pitluck S."/>
            <person name="Nolan M."/>
            <person name="Land M.L."/>
            <person name="Saunders E."/>
            <person name="Tapia R."/>
            <person name="Lapidus A."/>
            <person name="Ivanova N."/>
            <person name="Hoff W.D."/>
        </authorList>
    </citation>
    <scope>NUCLEOTIDE SEQUENCE [LARGE SCALE GENOMIC DNA]</scope>
    <source>
        <strain evidence="3">DSM 244 / SL1</strain>
    </source>
</reference>
<dbReference type="InterPro" id="IPR011335">
    <property type="entry name" value="Restrct_endonuc-II-like"/>
</dbReference>
<evidence type="ECO:0000313" key="3">
    <source>
        <dbReference type="Proteomes" id="UP000000647"/>
    </source>
</evidence>
<keyword evidence="3" id="KW-1185">Reference proteome</keyword>
<feature type="domain" description="Putative restriction endonuclease" evidence="1">
    <location>
        <begin position="12"/>
        <end position="169"/>
    </location>
</feature>
<dbReference type="Proteomes" id="UP000000647">
    <property type="component" value="Chromosome"/>
</dbReference>
<dbReference type="HOGENOM" id="CLU_076312_6_2_6"/>
<dbReference type="InterPro" id="IPR008538">
    <property type="entry name" value="Uma2"/>
</dbReference>
<dbReference type="KEGG" id="hha:Hhal_1924"/>
<dbReference type="PANTHER" id="PTHR36558:SF1">
    <property type="entry name" value="RESTRICTION ENDONUCLEASE DOMAIN-CONTAINING PROTEIN-RELATED"/>
    <property type="match status" value="1"/>
</dbReference>
<sequence length="191" mass="20934">MADPQPAGMTAEAYLAWEAEQPLKHEFVAGEIFAMGGASDRHVTVTLNVASALRQQLRGGGCRTYMADMKVRVAAADAFFYPDVLVTCDPADHQRSQHKEAPCLVVEVLSPSTAAYDRGAKFAAYRKLPSLREYLLIDPEIGSLELYRADGQGHWVLYPHEAHEEVVLASLEARLIGAEVFEDAPPGPEPR</sequence>
<evidence type="ECO:0000259" key="1">
    <source>
        <dbReference type="Pfam" id="PF05685"/>
    </source>
</evidence>
<dbReference type="Gene3D" id="3.90.1570.10">
    <property type="entry name" value="tt1808, chain A"/>
    <property type="match status" value="1"/>
</dbReference>
<dbReference type="OrthoDB" id="26750at2"/>
<accession>A1WYC6</accession>
<name>A1WYC6_HALHL</name>
<dbReference type="InterPro" id="IPR012296">
    <property type="entry name" value="Nuclease_put_TT1808"/>
</dbReference>
<gene>
    <name evidence="2" type="ordered locus">Hhal_1924</name>
</gene>
<evidence type="ECO:0000313" key="2">
    <source>
        <dbReference type="EMBL" id="ABM62688.1"/>
    </source>
</evidence>
<reference evidence="3" key="1">
    <citation type="submission" date="2006-12" db="EMBL/GenBank/DDBJ databases">
        <title>Complete sequence of Halorhodospira halophila SL1.</title>
        <authorList>
            <consortium name="US DOE Joint Genome Institute"/>
            <person name="Copeland A."/>
            <person name="Lucas S."/>
            <person name="Lapidus A."/>
            <person name="Barry K."/>
            <person name="Detter J.C."/>
            <person name="Glavina del Rio T."/>
            <person name="Hammon N."/>
            <person name="Israni S."/>
            <person name="Dalin E."/>
            <person name="Tice H."/>
            <person name="Pitluck S."/>
            <person name="Saunders E."/>
            <person name="Brettin T."/>
            <person name="Bruce D."/>
            <person name="Han C."/>
            <person name="Tapia R."/>
            <person name="Schmutz J."/>
            <person name="Larimer F."/>
            <person name="Land M."/>
            <person name="Hauser L."/>
            <person name="Kyrpides N."/>
            <person name="Mikhailova N."/>
            <person name="Hoff W."/>
            <person name="Richardson P."/>
        </authorList>
    </citation>
    <scope>NUCLEOTIDE SEQUENCE [LARGE SCALE GENOMIC DNA]</scope>
    <source>
        <strain evidence="3">DSM 244 / SL1</strain>
    </source>
</reference>
<dbReference type="PANTHER" id="PTHR36558">
    <property type="entry name" value="GLR1098 PROTEIN"/>
    <property type="match status" value="1"/>
</dbReference>
<dbReference type="SUPFAM" id="SSF52980">
    <property type="entry name" value="Restriction endonuclease-like"/>
    <property type="match status" value="1"/>
</dbReference>
<dbReference type="STRING" id="349124.Hhal_1924"/>
<dbReference type="RefSeq" id="WP_011814710.1">
    <property type="nucleotide sequence ID" value="NC_008789.1"/>
</dbReference>
<protein>
    <recommendedName>
        <fullName evidence="1">Putative restriction endonuclease domain-containing protein</fullName>
    </recommendedName>
</protein>
<dbReference type="AlphaFoldDB" id="A1WYC6"/>
<dbReference type="EMBL" id="CP000544">
    <property type="protein sequence ID" value="ABM62688.1"/>
    <property type="molecule type" value="Genomic_DNA"/>
</dbReference>
<dbReference type="eggNOG" id="COG4636">
    <property type="taxonomic scope" value="Bacteria"/>
</dbReference>
<dbReference type="CDD" id="cd06260">
    <property type="entry name" value="DUF820-like"/>
    <property type="match status" value="1"/>
</dbReference>
<dbReference type="Pfam" id="PF05685">
    <property type="entry name" value="Uma2"/>
    <property type="match status" value="1"/>
</dbReference>
<organism evidence="2 3">
    <name type="scientific">Halorhodospira halophila (strain DSM 244 / SL1)</name>
    <name type="common">Ectothiorhodospira halophila (strain DSM 244 / SL1)</name>
    <dbReference type="NCBI Taxonomy" id="349124"/>
    <lineage>
        <taxon>Bacteria</taxon>
        <taxon>Pseudomonadati</taxon>
        <taxon>Pseudomonadota</taxon>
        <taxon>Gammaproteobacteria</taxon>
        <taxon>Chromatiales</taxon>
        <taxon>Ectothiorhodospiraceae</taxon>
        <taxon>Halorhodospira</taxon>
    </lineage>
</organism>